<feature type="coiled-coil region" evidence="1">
    <location>
        <begin position="130"/>
        <end position="192"/>
    </location>
</feature>
<evidence type="ECO:0000313" key="3">
    <source>
        <dbReference type="EMBL" id="ESL10786.1"/>
    </source>
</evidence>
<feature type="compositionally biased region" description="Polar residues" evidence="2">
    <location>
        <begin position="532"/>
        <end position="545"/>
    </location>
</feature>
<protein>
    <submittedName>
        <fullName evidence="3">Uncharacterized protein</fullName>
    </submittedName>
</protein>
<sequence>MQRPMSSFRRRTTASKAVQTETSFPWDCTDTDRHFEELASEQFHDLCRLRDMIRAAMKEVACSVYDVVAFKDILFKIEDEMPSKLPVTDALLLSSKLFRRTSALGRLLGCLFAVVFAEEHADENFHFTEIRVLRRELMEVKMQFAQAEKERARLQHMLDDVGKAAMSHSRAVNLLETQNAALQLQATGLEDQMGLLFAQVNKDLHRQCKDAYEKVTNEIDSQDRMTLTRATFRQTMDSLSDQLRHSRTLINDVRELVVSCAHTGSASGAGGARGVDAQISKEPSIRFKLKQVENNFQQLVGRFSSVKGVVAEAAQELMNALQERKNILYLSLQHIRLYDIQNTKMRRSKAIIVAIKQSMEELLKRISVTFPAGAVTFVDRIGRISTQQFQVGQTLATLRQQRTLEQMGEESVSNGVHSTAFTAPTAMPGGMHAVSEDQTVLSTSPSAYSYDTSDTSKLPFSTVYSVVDLIKQAEHSMESLNRVLNFENEINAFLKTLTLSLSTTPRNVDETLRDLQTEDDMVDRALLPTGNLPPQRQATVDTTTRGVEREPDAGMSHQSVLSASIIADTKTPADVRQQRAQKDEETPQVKKLQEQLDSLQPEFAAKISFLRQVYEARICDLEVKEANYQRRINTVMSPKEGKEHKEPKGRSSRQGRASPLQRTPESTIDGRRKKEDKEQLLQSRSEWQQTKPVLQANKKSRDATLNELTKMFKGNR</sequence>
<feature type="compositionally biased region" description="Polar residues" evidence="2">
    <location>
        <begin position="652"/>
        <end position="666"/>
    </location>
</feature>
<feature type="region of interest" description="Disordered" evidence="2">
    <location>
        <begin position="525"/>
        <end position="591"/>
    </location>
</feature>
<keyword evidence="4" id="KW-1185">Reference proteome</keyword>
<proteinExistence type="predicted"/>
<feature type="compositionally biased region" description="Polar residues" evidence="2">
    <location>
        <begin position="680"/>
        <end position="692"/>
    </location>
</feature>
<dbReference type="VEuPathDB" id="TriTrypDB:TRSC58_01475"/>
<gene>
    <name evidence="3" type="ORF">TRSC58_01475</name>
</gene>
<evidence type="ECO:0000256" key="1">
    <source>
        <dbReference type="SAM" id="Coils"/>
    </source>
</evidence>
<evidence type="ECO:0000256" key="2">
    <source>
        <dbReference type="SAM" id="MobiDB-lite"/>
    </source>
</evidence>
<dbReference type="EMBL" id="AUPL01001475">
    <property type="protein sequence ID" value="ESL10786.1"/>
    <property type="molecule type" value="Genomic_DNA"/>
</dbReference>
<dbReference type="OrthoDB" id="277958at2759"/>
<feature type="compositionally biased region" description="Basic and acidic residues" evidence="2">
    <location>
        <begin position="571"/>
        <end position="591"/>
    </location>
</feature>
<feature type="compositionally biased region" description="Basic and acidic residues" evidence="2">
    <location>
        <begin position="668"/>
        <end position="679"/>
    </location>
</feature>
<name>A0A061J9J0_TRYRA</name>
<keyword evidence="1" id="KW-0175">Coiled coil</keyword>
<reference evidence="3 4" key="1">
    <citation type="submission" date="2013-07" db="EMBL/GenBank/DDBJ databases">
        <authorList>
            <person name="Stoco P.H."/>
            <person name="Wagner G."/>
            <person name="Gerber A."/>
            <person name="Zaha A."/>
            <person name="Thompson C."/>
            <person name="Bartholomeu D.C."/>
            <person name="Luckemeyer D.D."/>
            <person name="Bahia D."/>
            <person name="Loreto E."/>
            <person name="Prestes E.B."/>
            <person name="Lima F.M."/>
            <person name="Rodrigues-Luiz G."/>
            <person name="Vallejo G.A."/>
            <person name="Filho J.F."/>
            <person name="Monteiro K.M."/>
            <person name="Tyler K.M."/>
            <person name="de Almeida L.G."/>
            <person name="Ortiz M.F."/>
            <person name="Siervo M.A."/>
            <person name="de Moraes M.H."/>
            <person name="Cunha O.L."/>
            <person name="Mendonca-Neto R."/>
            <person name="Silva R."/>
            <person name="Teixeira S.M."/>
            <person name="Murta S.M."/>
            <person name="Sincero T.C."/>
            <person name="Mendes T.A."/>
            <person name="Urmenyi T.P."/>
            <person name="Silva V.G."/>
            <person name="da Rocha W.D."/>
            <person name="Andersson B."/>
            <person name="Romanha A.J."/>
            <person name="Steindel M."/>
            <person name="de Vasconcelos A.T."/>
            <person name="Grisard E.C."/>
        </authorList>
    </citation>
    <scope>NUCLEOTIDE SEQUENCE [LARGE SCALE GENOMIC DNA]</scope>
    <source>
        <strain evidence="3 4">SC58</strain>
    </source>
</reference>
<feature type="compositionally biased region" description="Basic and acidic residues" evidence="2">
    <location>
        <begin position="639"/>
        <end position="649"/>
    </location>
</feature>
<evidence type="ECO:0000313" key="4">
    <source>
        <dbReference type="Proteomes" id="UP000031737"/>
    </source>
</evidence>
<dbReference type="AlphaFoldDB" id="A0A061J9J0"/>
<accession>A0A061J9J0</accession>
<dbReference type="Proteomes" id="UP000031737">
    <property type="component" value="Unassembled WGS sequence"/>
</dbReference>
<comment type="caution">
    <text evidence="3">The sequence shown here is derived from an EMBL/GenBank/DDBJ whole genome shotgun (WGS) entry which is preliminary data.</text>
</comment>
<organism evidence="3 4">
    <name type="scientific">Trypanosoma rangeli SC58</name>
    <dbReference type="NCBI Taxonomy" id="429131"/>
    <lineage>
        <taxon>Eukaryota</taxon>
        <taxon>Discoba</taxon>
        <taxon>Euglenozoa</taxon>
        <taxon>Kinetoplastea</taxon>
        <taxon>Metakinetoplastina</taxon>
        <taxon>Trypanosomatida</taxon>
        <taxon>Trypanosomatidae</taxon>
        <taxon>Trypanosoma</taxon>
        <taxon>Herpetosoma</taxon>
    </lineage>
</organism>
<feature type="region of interest" description="Disordered" evidence="2">
    <location>
        <begin position="632"/>
        <end position="716"/>
    </location>
</feature>